<proteinExistence type="predicted"/>
<evidence type="ECO:0000313" key="3">
    <source>
        <dbReference type="WBParaSite" id="PgR094_g016_t02"/>
    </source>
</evidence>
<evidence type="ECO:0000313" key="2">
    <source>
        <dbReference type="WBParaSite" id="PgR094_g016_t01"/>
    </source>
</evidence>
<accession>A0A915C656</accession>
<dbReference type="WBParaSite" id="PgR094_g016_t01">
    <property type="protein sequence ID" value="PgR094_g016_t01"/>
    <property type="gene ID" value="PgR094_g016"/>
</dbReference>
<sequence length="41" mass="4753">SLRFIFICFQHAEANLESDLICTAEELRNFRVTHGNKNVDT</sequence>
<evidence type="ECO:0000313" key="1">
    <source>
        <dbReference type="Proteomes" id="UP000887569"/>
    </source>
</evidence>
<name>A0A915C656_PARUN</name>
<dbReference type="AlphaFoldDB" id="A0A915C656"/>
<reference evidence="2 3" key="1">
    <citation type="submission" date="2022-11" db="UniProtKB">
        <authorList>
            <consortium name="WormBaseParasite"/>
        </authorList>
    </citation>
    <scope>IDENTIFICATION</scope>
</reference>
<organism evidence="1 2">
    <name type="scientific">Parascaris univalens</name>
    <name type="common">Nematode worm</name>
    <dbReference type="NCBI Taxonomy" id="6257"/>
    <lineage>
        <taxon>Eukaryota</taxon>
        <taxon>Metazoa</taxon>
        <taxon>Ecdysozoa</taxon>
        <taxon>Nematoda</taxon>
        <taxon>Chromadorea</taxon>
        <taxon>Rhabditida</taxon>
        <taxon>Spirurina</taxon>
        <taxon>Ascaridomorpha</taxon>
        <taxon>Ascaridoidea</taxon>
        <taxon>Ascarididae</taxon>
        <taxon>Parascaris</taxon>
    </lineage>
</organism>
<protein>
    <submittedName>
        <fullName evidence="2 3">Uncharacterized protein</fullName>
    </submittedName>
</protein>
<dbReference type="Proteomes" id="UP000887569">
    <property type="component" value="Unplaced"/>
</dbReference>
<keyword evidence="1" id="KW-1185">Reference proteome</keyword>
<dbReference type="WBParaSite" id="PgR094_g016_t02">
    <property type="protein sequence ID" value="PgR094_g016_t02"/>
    <property type="gene ID" value="PgR094_g016"/>
</dbReference>